<evidence type="ECO:0000256" key="6">
    <source>
        <dbReference type="ARBA" id="ARBA00023295"/>
    </source>
</evidence>
<dbReference type="EC" id="3.2.1.51" evidence="3"/>
<dbReference type="SMART" id="SM00812">
    <property type="entry name" value="Alpha_L_fucos"/>
    <property type="match status" value="1"/>
</dbReference>
<dbReference type="InterPro" id="IPR000933">
    <property type="entry name" value="Glyco_hydro_29"/>
</dbReference>
<protein>
    <recommendedName>
        <fullName evidence="3">alpha-L-fucosidase</fullName>
        <ecNumber evidence="3">3.2.1.51</ecNumber>
    </recommendedName>
</protein>
<evidence type="ECO:0000313" key="10">
    <source>
        <dbReference type="Proteomes" id="UP001203607"/>
    </source>
</evidence>
<dbReference type="PIRSF" id="PIRSF001092">
    <property type="entry name" value="Alpha-L-fucosidase"/>
    <property type="match status" value="1"/>
</dbReference>
<feature type="signal peptide" evidence="7">
    <location>
        <begin position="1"/>
        <end position="18"/>
    </location>
</feature>
<dbReference type="SUPFAM" id="SSF51445">
    <property type="entry name" value="(Trans)glycosidases"/>
    <property type="match status" value="1"/>
</dbReference>
<evidence type="ECO:0000256" key="4">
    <source>
        <dbReference type="ARBA" id="ARBA00022729"/>
    </source>
</evidence>
<evidence type="ECO:0000256" key="3">
    <source>
        <dbReference type="ARBA" id="ARBA00012662"/>
    </source>
</evidence>
<dbReference type="RefSeq" id="WP_249657847.1">
    <property type="nucleotide sequence ID" value="NZ_JAMFMA010000003.1"/>
</dbReference>
<proteinExistence type="inferred from homology"/>
<dbReference type="PANTHER" id="PTHR10030:SF37">
    <property type="entry name" value="ALPHA-L-FUCOSIDASE-RELATED"/>
    <property type="match status" value="1"/>
</dbReference>
<keyword evidence="10" id="KW-1185">Reference proteome</keyword>
<reference evidence="9 10" key="1">
    <citation type="submission" date="2022-05" db="EMBL/GenBank/DDBJ databases">
        <authorList>
            <person name="Park J.-S."/>
        </authorList>
    </citation>
    <scope>NUCLEOTIDE SEQUENCE [LARGE SCALE GENOMIC DNA]</scope>
    <source>
        <strain evidence="9 10">2012CJ35-5</strain>
    </source>
</reference>
<sequence>MKSRIVALCLFFGLNAFAQTEIPKDDPRMQWFQDAKLGVFIHWGYYGVNGITESWSLYHKKISYEDYMKQGEKFTAAYYNAEEWAKLFKKIGARYVVMTTKHHDGVALWDTKLSHLNVVDKTPAKRDLVTPYVNALRNQDLKVGLYYSLCDWSHPDYEVVFPRPNTKKDYPQKGQKKMDSWERFITFYQGQLKELSSQFKPDLYWFDGDWEKSAEQWRSKALKDTLLSWNPNLIINSRLNQYGDYRTPEQGIPVVRPDGPWEFCMTMNDNWGYYPTDTNYKPKSQIIRTFVEVISNGGNLLLNIGPKPDGTIAKEQKDRLETLGEWINKHSDAVFDTKAGLPYGHFYGPSMISKDKKKIYLCLFDNPKNYISLKGLQTKVKSIKVVGSDEELSFTRNGGAAWKNIPGILRISTPEANSLDPYVTVLEVSLEEEIELYRGQGHVMFWDNDNLSRYTDLTLLQIESDTVIQSNP</sequence>
<name>A0ABT0PTX3_9FLAO</name>
<evidence type="ECO:0000256" key="5">
    <source>
        <dbReference type="ARBA" id="ARBA00022801"/>
    </source>
</evidence>
<keyword evidence="4 7" id="KW-0732">Signal</keyword>
<dbReference type="PRINTS" id="PR00741">
    <property type="entry name" value="GLHYDRLASE29"/>
</dbReference>
<evidence type="ECO:0000256" key="2">
    <source>
        <dbReference type="ARBA" id="ARBA00007951"/>
    </source>
</evidence>
<dbReference type="Pfam" id="PF01120">
    <property type="entry name" value="Alpha_L_fucos"/>
    <property type="match status" value="1"/>
</dbReference>
<keyword evidence="6" id="KW-0326">Glycosidase</keyword>
<comment type="caution">
    <text evidence="9">The sequence shown here is derived from an EMBL/GenBank/DDBJ whole genome shotgun (WGS) entry which is preliminary data.</text>
</comment>
<feature type="domain" description="Glycoside hydrolase family 29 N-terminal" evidence="8">
    <location>
        <begin position="25"/>
        <end position="330"/>
    </location>
</feature>
<accession>A0ABT0PTX3</accession>
<comment type="function">
    <text evidence="1">Alpha-L-fucosidase is responsible for hydrolyzing the alpha-1,6-linked fucose joined to the reducing-end N-acetylglucosamine of the carbohydrate moieties of glycoproteins.</text>
</comment>
<dbReference type="Gene3D" id="3.20.20.80">
    <property type="entry name" value="Glycosidases"/>
    <property type="match status" value="1"/>
</dbReference>
<dbReference type="InterPro" id="IPR017853">
    <property type="entry name" value="GH"/>
</dbReference>
<organism evidence="9 10">
    <name type="scientific">Flagellimonas spongiicola</name>
    <dbReference type="NCBI Taxonomy" id="2942208"/>
    <lineage>
        <taxon>Bacteria</taxon>
        <taxon>Pseudomonadati</taxon>
        <taxon>Bacteroidota</taxon>
        <taxon>Flavobacteriia</taxon>
        <taxon>Flavobacteriales</taxon>
        <taxon>Flavobacteriaceae</taxon>
        <taxon>Flagellimonas</taxon>
    </lineage>
</organism>
<gene>
    <name evidence="9" type="ORF">M3P19_11595</name>
</gene>
<dbReference type="InterPro" id="IPR016286">
    <property type="entry name" value="FUC_metazoa-typ"/>
</dbReference>
<dbReference type="EMBL" id="JAMFMA010000003">
    <property type="protein sequence ID" value="MCL6274656.1"/>
    <property type="molecule type" value="Genomic_DNA"/>
</dbReference>
<dbReference type="PANTHER" id="PTHR10030">
    <property type="entry name" value="ALPHA-L-FUCOSIDASE"/>
    <property type="match status" value="1"/>
</dbReference>
<evidence type="ECO:0000259" key="8">
    <source>
        <dbReference type="Pfam" id="PF01120"/>
    </source>
</evidence>
<keyword evidence="5" id="KW-0378">Hydrolase</keyword>
<comment type="similarity">
    <text evidence="2">Belongs to the glycosyl hydrolase 29 family.</text>
</comment>
<evidence type="ECO:0000256" key="1">
    <source>
        <dbReference type="ARBA" id="ARBA00004071"/>
    </source>
</evidence>
<dbReference type="Proteomes" id="UP001203607">
    <property type="component" value="Unassembled WGS sequence"/>
</dbReference>
<dbReference type="InterPro" id="IPR057739">
    <property type="entry name" value="Glyco_hydro_29_N"/>
</dbReference>
<evidence type="ECO:0000256" key="7">
    <source>
        <dbReference type="SAM" id="SignalP"/>
    </source>
</evidence>
<evidence type="ECO:0000313" key="9">
    <source>
        <dbReference type="EMBL" id="MCL6274656.1"/>
    </source>
</evidence>
<feature type="chain" id="PRO_5045130559" description="alpha-L-fucosidase" evidence="7">
    <location>
        <begin position="19"/>
        <end position="472"/>
    </location>
</feature>